<organism evidence="7 8">
    <name type="scientific">Perkinsus chesapeaki</name>
    <name type="common">Clam parasite</name>
    <name type="synonym">Perkinsus andrewsi</name>
    <dbReference type="NCBI Taxonomy" id="330153"/>
    <lineage>
        <taxon>Eukaryota</taxon>
        <taxon>Sar</taxon>
        <taxon>Alveolata</taxon>
        <taxon>Perkinsozoa</taxon>
        <taxon>Perkinsea</taxon>
        <taxon>Perkinsida</taxon>
        <taxon>Perkinsidae</taxon>
        <taxon>Perkinsus</taxon>
    </lineage>
</organism>
<keyword evidence="2" id="KW-0479">Metal-binding</keyword>
<reference evidence="7 8" key="1">
    <citation type="submission" date="2020-04" db="EMBL/GenBank/DDBJ databases">
        <title>Perkinsus chesapeaki whole genome sequence.</title>
        <authorList>
            <person name="Bogema D.R."/>
        </authorList>
    </citation>
    <scope>NUCLEOTIDE SEQUENCE [LARGE SCALE GENOMIC DNA]</scope>
    <source>
        <strain evidence="7">ATCC PRA-425</strain>
    </source>
</reference>
<keyword evidence="3" id="KW-0863">Zinc-finger</keyword>
<evidence type="ECO:0000313" key="7">
    <source>
        <dbReference type="EMBL" id="KAF4670823.1"/>
    </source>
</evidence>
<evidence type="ECO:0000256" key="3">
    <source>
        <dbReference type="ARBA" id="ARBA00022771"/>
    </source>
</evidence>
<dbReference type="SMART" id="SM00709">
    <property type="entry name" value="Zpr1"/>
    <property type="match status" value="1"/>
</dbReference>
<evidence type="ECO:0000256" key="5">
    <source>
        <dbReference type="SAM" id="MobiDB-lite"/>
    </source>
</evidence>
<dbReference type="PANTHER" id="PTHR10876">
    <property type="entry name" value="ZINC FINGER PROTEIN ZPR1"/>
    <property type="match status" value="1"/>
</dbReference>
<dbReference type="PANTHER" id="PTHR10876:SF0">
    <property type="entry name" value="ZINC FINGER PROTEIN ZPR1"/>
    <property type="match status" value="1"/>
</dbReference>
<evidence type="ECO:0000256" key="4">
    <source>
        <dbReference type="ARBA" id="ARBA00022833"/>
    </source>
</evidence>
<dbReference type="Gene3D" id="2.60.120.1040">
    <property type="entry name" value="ZPR1, A/B domain"/>
    <property type="match status" value="1"/>
</dbReference>
<feature type="compositionally biased region" description="Basic and acidic residues" evidence="5">
    <location>
        <begin position="256"/>
        <end position="270"/>
    </location>
</feature>
<keyword evidence="4" id="KW-0862">Zinc</keyword>
<dbReference type="InterPro" id="IPR056180">
    <property type="entry name" value="ZPR1_jr_dom"/>
</dbReference>
<dbReference type="InterPro" id="IPR040141">
    <property type="entry name" value="ZPR1"/>
</dbReference>
<gene>
    <name evidence="7" type="ORF">FOL47_001833</name>
</gene>
<accession>A0A7J6MH04</accession>
<name>A0A7J6MH04_PERCH</name>
<dbReference type="EMBL" id="JAAPAO010000146">
    <property type="protein sequence ID" value="KAF4670823.1"/>
    <property type="molecule type" value="Genomic_DNA"/>
</dbReference>
<comment type="similarity">
    <text evidence="1">Belongs to the ZPR1 family.</text>
</comment>
<protein>
    <recommendedName>
        <fullName evidence="6">Zinc finger ZPR1-type domain-containing protein</fullName>
    </recommendedName>
</protein>
<dbReference type="InterPro" id="IPR042451">
    <property type="entry name" value="ZPR1_A/B_dom"/>
</dbReference>
<dbReference type="InterPro" id="IPR004457">
    <property type="entry name" value="Znf_ZPR1"/>
</dbReference>
<proteinExistence type="inferred from homology"/>
<dbReference type="AlphaFoldDB" id="A0A7J6MH04"/>
<dbReference type="GO" id="GO:0005634">
    <property type="term" value="C:nucleus"/>
    <property type="evidence" value="ECO:0007669"/>
    <property type="project" value="TreeGrafter"/>
</dbReference>
<feature type="region of interest" description="Disordered" evidence="5">
    <location>
        <begin position="250"/>
        <end position="270"/>
    </location>
</feature>
<dbReference type="OrthoDB" id="308464at2759"/>
<evidence type="ECO:0000313" key="8">
    <source>
        <dbReference type="Proteomes" id="UP000591131"/>
    </source>
</evidence>
<evidence type="ECO:0000256" key="1">
    <source>
        <dbReference type="ARBA" id="ARBA00008354"/>
    </source>
</evidence>
<comment type="caution">
    <text evidence="7">The sequence shown here is derived from an EMBL/GenBank/DDBJ whole genome shotgun (WGS) entry which is preliminary data.</text>
</comment>
<dbReference type="GO" id="GO:0008270">
    <property type="term" value="F:zinc ion binding"/>
    <property type="evidence" value="ECO:0007669"/>
    <property type="project" value="UniProtKB-KW"/>
</dbReference>
<dbReference type="Proteomes" id="UP000591131">
    <property type="component" value="Unassembled WGS sequence"/>
</dbReference>
<feature type="region of interest" description="Disordered" evidence="5">
    <location>
        <begin position="1"/>
        <end position="26"/>
    </location>
</feature>
<evidence type="ECO:0000259" key="6">
    <source>
        <dbReference type="SMART" id="SM00709"/>
    </source>
</evidence>
<dbReference type="Pfam" id="PF22794">
    <property type="entry name" value="jr-ZPR1"/>
    <property type="match status" value="1"/>
</dbReference>
<feature type="compositionally biased region" description="Polar residues" evidence="5">
    <location>
        <begin position="1"/>
        <end position="16"/>
    </location>
</feature>
<sequence length="270" mass="30857">MSDSASENPQVANATKSEGGAPKHNELDAFRIDVSHQEMSMIMLEMEKFCATCPEDTWISLDDGMQWLCTNLGYEDKDEFEDAIKGSFKDFLAKLPQFEMKEQDGKWYFKPIALKEDLDKSTWGRPMKMTLHITDRKQLWTVFLKSSHAHVEIPEIEFEIGADMTRQVDTIYNFIGAAVLNLGDYIKANQKTMSEDQLEKMCDAVSELNKLLDVDEPFTWIVHDPSGRSCFKPDDDVKVEYLDLDTITEENEEEEHQTAADHAAADATEH</sequence>
<feature type="domain" description="Zinc finger ZPR1-type" evidence="6">
    <location>
        <begin position="102"/>
        <end position="233"/>
    </location>
</feature>
<evidence type="ECO:0000256" key="2">
    <source>
        <dbReference type="ARBA" id="ARBA00022723"/>
    </source>
</evidence>
<keyword evidence="8" id="KW-1185">Reference proteome</keyword>